<protein>
    <submittedName>
        <fullName evidence="2">Alpha/beta hydrolase</fullName>
    </submittedName>
</protein>
<feature type="domain" description="AB hydrolase-1" evidence="1">
    <location>
        <begin position="5"/>
        <end position="227"/>
    </location>
</feature>
<dbReference type="Pfam" id="PF00561">
    <property type="entry name" value="Abhydrolase_1"/>
    <property type="match status" value="1"/>
</dbReference>
<organism evidence="2 3">
    <name type="scientific">Fibrella rubiginis</name>
    <dbReference type="NCBI Taxonomy" id="2817060"/>
    <lineage>
        <taxon>Bacteria</taxon>
        <taxon>Pseudomonadati</taxon>
        <taxon>Bacteroidota</taxon>
        <taxon>Cytophagia</taxon>
        <taxon>Cytophagales</taxon>
        <taxon>Spirosomataceae</taxon>
        <taxon>Fibrella</taxon>
    </lineage>
</organism>
<proteinExistence type="predicted"/>
<keyword evidence="3" id="KW-1185">Reference proteome</keyword>
<dbReference type="GO" id="GO:0016020">
    <property type="term" value="C:membrane"/>
    <property type="evidence" value="ECO:0007669"/>
    <property type="project" value="TreeGrafter"/>
</dbReference>
<dbReference type="EMBL" id="JAFMYV010000002">
    <property type="protein sequence ID" value="MBO0936149.1"/>
    <property type="molecule type" value="Genomic_DNA"/>
</dbReference>
<dbReference type="Gene3D" id="3.40.50.1820">
    <property type="entry name" value="alpha/beta hydrolase"/>
    <property type="match status" value="1"/>
</dbReference>
<sequence length="245" mass="27163">MEQRPTLIFLHGHGVDPSIWDFLVPALDHDYAIQRPDLSRITEHTTIDAYAEAVHAMLSSSKIDQCILIGHSLGGYIALAFAKKHPELVRGLVLFHSTAFADADTDEQRKKRQDAQDMLEQQGAQPFVEKAVRAMFTPDHRDSMAGTYVDHNKTLPVDALLAGLQAIRSRQDQTPVLANATYPVLIIAGKQDEVLPISRSEELHKALPKADYVVLDNSAHLGMVEEPEASLRALQQFLEKAGGRE</sequence>
<dbReference type="InterPro" id="IPR000073">
    <property type="entry name" value="AB_hydrolase_1"/>
</dbReference>
<dbReference type="PRINTS" id="PR00111">
    <property type="entry name" value="ABHYDROLASE"/>
</dbReference>
<evidence type="ECO:0000313" key="3">
    <source>
        <dbReference type="Proteomes" id="UP000664034"/>
    </source>
</evidence>
<dbReference type="PANTHER" id="PTHR43798">
    <property type="entry name" value="MONOACYLGLYCEROL LIPASE"/>
    <property type="match status" value="1"/>
</dbReference>
<dbReference type="InterPro" id="IPR050266">
    <property type="entry name" value="AB_hydrolase_sf"/>
</dbReference>
<dbReference type="RefSeq" id="WP_207363688.1">
    <property type="nucleotide sequence ID" value="NZ_JAFMYV010000002.1"/>
</dbReference>
<dbReference type="Proteomes" id="UP000664034">
    <property type="component" value="Unassembled WGS sequence"/>
</dbReference>
<dbReference type="GO" id="GO:0016787">
    <property type="term" value="F:hydrolase activity"/>
    <property type="evidence" value="ECO:0007669"/>
    <property type="project" value="UniProtKB-KW"/>
</dbReference>
<dbReference type="PANTHER" id="PTHR43798:SF33">
    <property type="entry name" value="HYDROLASE, PUTATIVE (AFU_ORTHOLOGUE AFUA_2G14860)-RELATED"/>
    <property type="match status" value="1"/>
</dbReference>
<gene>
    <name evidence="2" type="ORF">J2I47_06285</name>
</gene>
<evidence type="ECO:0000259" key="1">
    <source>
        <dbReference type="Pfam" id="PF00561"/>
    </source>
</evidence>
<dbReference type="AlphaFoldDB" id="A0A939GF89"/>
<keyword evidence="2" id="KW-0378">Hydrolase</keyword>
<dbReference type="InterPro" id="IPR029058">
    <property type="entry name" value="AB_hydrolase_fold"/>
</dbReference>
<reference evidence="2" key="1">
    <citation type="submission" date="2021-03" db="EMBL/GenBank/DDBJ databases">
        <title>Fibrella sp. HMF5335 genome sequencing and assembly.</title>
        <authorList>
            <person name="Kang H."/>
            <person name="Kim H."/>
            <person name="Bae S."/>
            <person name="Joh K."/>
        </authorList>
    </citation>
    <scope>NUCLEOTIDE SEQUENCE</scope>
    <source>
        <strain evidence="2">HMF5335</strain>
    </source>
</reference>
<comment type="caution">
    <text evidence="2">The sequence shown here is derived from an EMBL/GenBank/DDBJ whole genome shotgun (WGS) entry which is preliminary data.</text>
</comment>
<dbReference type="SUPFAM" id="SSF53474">
    <property type="entry name" value="alpha/beta-Hydrolases"/>
    <property type="match status" value="1"/>
</dbReference>
<name>A0A939GF89_9BACT</name>
<accession>A0A939GF89</accession>
<evidence type="ECO:0000313" key="2">
    <source>
        <dbReference type="EMBL" id="MBO0936149.1"/>
    </source>
</evidence>